<proteinExistence type="predicted"/>
<evidence type="ECO:0000256" key="4">
    <source>
        <dbReference type="ARBA" id="ARBA00023012"/>
    </source>
</evidence>
<dbReference type="SMART" id="SM00448">
    <property type="entry name" value="REC"/>
    <property type="match status" value="1"/>
</dbReference>
<keyword evidence="12" id="KW-1185">Reference proteome</keyword>
<dbReference type="PROSITE" id="PS00041">
    <property type="entry name" value="HTH_ARAC_FAMILY_1"/>
    <property type="match status" value="1"/>
</dbReference>
<feature type="domain" description="Response regulatory" evidence="10">
    <location>
        <begin position="5"/>
        <end position="123"/>
    </location>
</feature>
<dbReference type="KEGG" id="proo:MJB10_20565"/>
<keyword evidence="2" id="KW-0963">Cytoplasm</keyword>
<evidence type="ECO:0000256" key="5">
    <source>
        <dbReference type="ARBA" id="ARBA00023015"/>
    </source>
</evidence>
<dbReference type="SUPFAM" id="SSF52172">
    <property type="entry name" value="CheY-like"/>
    <property type="match status" value="1"/>
</dbReference>
<keyword evidence="3 8" id="KW-0597">Phosphoprotein</keyword>
<evidence type="ECO:0000256" key="6">
    <source>
        <dbReference type="ARBA" id="ARBA00023125"/>
    </source>
</evidence>
<dbReference type="InterPro" id="IPR009057">
    <property type="entry name" value="Homeodomain-like_sf"/>
</dbReference>
<dbReference type="EMBL" id="CP130319">
    <property type="protein sequence ID" value="WNR43478.1"/>
    <property type="molecule type" value="Genomic_DNA"/>
</dbReference>
<dbReference type="RefSeq" id="WP_314797784.1">
    <property type="nucleotide sequence ID" value="NZ_CP130319.1"/>
</dbReference>
<keyword evidence="6" id="KW-0238">DNA-binding</keyword>
<dbReference type="InterPro" id="IPR018062">
    <property type="entry name" value="HTH_AraC-typ_CS"/>
</dbReference>
<name>A0AA96LM05_9BACL</name>
<dbReference type="InterPro" id="IPR051552">
    <property type="entry name" value="HptR"/>
</dbReference>
<dbReference type="InterPro" id="IPR018060">
    <property type="entry name" value="HTH_AraC"/>
</dbReference>
<dbReference type="Pfam" id="PF00072">
    <property type="entry name" value="Response_reg"/>
    <property type="match status" value="1"/>
</dbReference>
<dbReference type="GO" id="GO:0000160">
    <property type="term" value="P:phosphorelay signal transduction system"/>
    <property type="evidence" value="ECO:0007669"/>
    <property type="project" value="UniProtKB-KW"/>
</dbReference>
<dbReference type="PANTHER" id="PTHR42713:SF3">
    <property type="entry name" value="TRANSCRIPTIONAL REGULATORY PROTEIN HPTR"/>
    <property type="match status" value="1"/>
</dbReference>
<dbReference type="Gene3D" id="3.40.50.2300">
    <property type="match status" value="1"/>
</dbReference>
<accession>A0AA96LM05</accession>
<keyword evidence="7" id="KW-0804">Transcription</keyword>
<dbReference type="CDD" id="cd17536">
    <property type="entry name" value="REC_YesN-like"/>
    <property type="match status" value="1"/>
</dbReference>
<evidence type="ECO:0000256" key="2">
    <source>
        <dbReference type="ARBA" id="ARBA00022490"/>
    </source>
</evidence>
<dbReference type="GO" id="GO:0005737">
    <property type="term" value="C:cytoplasm"/>
    <property type="evidence" value="ECO:0007669"/>
    <property type="project" value="UniProtKB-SubCell"/>
</dbReference>
<evidence type="ECO:0000256" key="8">
    <source>
        <dbReference type="PROSITE-ProRule" id="PRU00169"/>
    </source>
</evidence>
<evidence type="ECO:0000259" key="9">
    <source>
        <dbReference type="PROSITE" id="PS01124"/>
    </source>
</evidence>
<feature type="modified residue" description="4-aspartylphosphate" evidence="8">
    <location>
        <position position="57"/>
    </location>
</feature>
<dbReference type="SUPFAM" id="SSF46689">
    <property type="entry name" value="Homeodomain-like"/>
    <property type="match status" value="1"/>
</dbReference>
<evidence type="ECO:0000259" key="10">
    <source>
        <dbReference type="PROSITE" id="PS50110"/>
    </source>
</evidence>
<sequence length="257" mass="30133">MKQHKVLLVDDEPSILRWMRQAIEWEKYGFKICGECSDGQAALEKLEHESIDLVISDIRMPELDGIEMIRGYMGRPQPSARFIIVSGYDDFTYVKQAFKLGVRDYLLKPIDLDELLEVLVKLKTELSEVTDEGEALDKSVLSMNEKDSLFKIKCYIDQNYKKPITLKSLADLFFVNHVYLGQQLKKYLGTYFTDYLLKLRIDEAKRLLRTTNMKIYAIAMDVGYKDKDYFAIKFEEQEQMKPSDYRKLFLKDESSLH</sequence>
<dbReference type="PROSITE" id="PS01124">
    <property type="entry name" value="HTH_ARAC_FAMILY_2"/>
    <property type="match status" value="1"/>
</dbReference>
<dbReference type="PANTHER" id="PTHR42713">
    <property type="entry name" value="HISTIDINE KINASE-RELATED"/>
    <property type="match status" value="1"/>
</dbReference>
<protein>
    <submittedName>
        <fullName evidence="11">Response regulator</fullName>
    </submittedName>
</protein>
<reference evidence="11" key="1">
    <citation type="submission" date="2022-02" db="EMBL/GenBank/DDBJ databases">
        <title>Paenibacillus sp. MBLB1832 Whole Genome Shotgun Sequencing.</title>
        <authorList>
            <person name="Hwang C.Y."/>
            <person name="Cho E.-S."/>
            <person name="Seo M.-J."/>
        </authorList>
    </citation>
    <scope>NUCLEOTIDE SEQUENCE</scope>
    <source>
        <strain evidence="11">MBLB1832</strain>
    </source>
</reference>
<evidence type="ECO:0000256" key="1">
    <source>
        <dbReference type="ARBA" id="ARBA00004496"/>
    </source>
</evidence>
<evidence type="ECO:0000256" key="3">
    <source>
        <dbReference type="ARBA" id="ARBA00022553"/>
    </source>
</evidence>
<keyword evidence="5" id="KW-0805">Transcription regulation</keyword>
<dbReference type="InterPro" id="IPR001789">
    <property type="entry name" value="Sig_transdc_resp-reg_receiver"/>
</dbReference>
<dbReference type="AlphaFoldDB" id="A0AA96LM05"/>
<gene>
    <name evidence="11" type="ORF">MJB10_20565</name>
</gene>
<dbReference type="SMART" id="SM00342">
    <property type="entry name" value="HTH_ARAC"/>
    <property type="match status" value="1"/>
</dbReference>
<comment type="subcellular location">
    <subcellularLocation>
        <location evidence="1">Cytoplasm</location>
    </subcellularLocation>
</comment>
<evidence type="ECO:0000256" key="7">
    <source>
        <dbReference type="ARBA" id="ARBA00023163"/>
    </source>
</evidence>
<dbReference type="InterPro" id="IPR011006">
    <property type="entry name" value="CheY-like_superfamily"/>
</dbReference>
<dbReference type="Pfam" id="PF12833">
    <property type="entry name" value="HTH_18"/>
    <property type="match status" value="1"/>
</dbReference>
<dbReference type="GO" id="GO:0043565">
    <property type="term" value="F:sequence-specific DNA binding"/>
    <property type="evidence" value="ECO:0007669"/>
    <property type="project" value="InterPro"/>
</dbReference>
<keyword evidence="4" id="KW-0902">Two-component regulatory system</keyword>
<evidence type="ECO:0000313" key="12">
    <source>
        <dbReference type="Proteomes" id="UP001304650"/>
    </source>
</evidence>
<feature type="domain" description="HTH araC/xylS-type" evidence="9">
    <location>
        <begin position="150"/>
        <end position="248"/>
    </location>
</feature>
<dbReference type="PROSITE" id="PS50110">
    <property type="entry name" value="RESPONSE_REGULATORY"/>
    <property type="match status" value="1"/>
</dbReference>
<evidence type="ECO:0000313" key="11">
    <source>
        <dbReference type="EMBL" id="WNR43478.1"/>
    </source>
</evidence>
<dbReference type="GO" id="GO:0003700">
    <property type="term" value="F:DNA-binding transcription factor activity"/>
    <property type="evidence" value="ECO:0007669"/>
    <property type="project" value="InterPro"/>
</dbReference>
<dbReference type="Gene3D" id="1.10.10.60">
    <property type="entry name" value="Homeodomain-like"/>
    <property type="match status" value="2"/>
</dbReference>
<organism evidence="11 12">
    <name type="scientific">Paenibacillus roseopurpureus</name>
    <dbReference type="NCBI Taxonomy" id="2918901"/>
    <lineage>
        <taxon>Bacteria</taxon>
        <taxon>Bacillati</taxon>
        <taxon>Bacillota</taxon>
        <taxon>Bacilli</taxon>
        <taxon>Bacillales</taxon>
        <taxon>Paenibacillaceae</taxon>
        <taxon>Paenibacillus</taxon>
    </lineage>
</organism>
<dbReference type="Proteomes" id="UP001304650">
    <property type="component" value="Chromosome"/>
</dbReference>